<organism evidence="1 2">
    <name type="scientific">Nocardioides iriomotensis</name>
    <dbReference type="NCBI Taxonomy" id="715784"/>
    <lineage>
        <taxon>Bacteria</taxon>
        <taxon>Bacillati</taxon>
        <taxon>Actinomycetota</taxon>
        <taxon>Actinomycetes</taxon>
        <taxon>Propionibacteriales</taxon>
        <taxon>Nocardioidaceae</taxon>
        <taxon>Nocardioides</taxon>
    </lineage>
</organism>
<dbReference type="Proteomes" id="UP000291189">
    <property type="component" value="Unassembled WGS sequence"/>
</dbReference>
<evidence type="ECO:0000313" key="1">
    <source>
        <dbReference type="EMBL" id="RYU12938.1"/>
    </source>
</evidence>
<sequence>MPRAKARPRARAGAASLPLQRTPRTAILVLVAVTEPVAAVVRRGSEAAREARLPLEIVVLAPDGTTSAACMSTMDEALHLARSVAPELAIRAESSGLGGHPAHAGRSSSHPLVVASPQTWDTFAHRGDLRWLHAGRVEVV</sequence>
<gene>
    <name evidence="1" type="ORF">ETU37_08270</name>
</gene>
<evidence type="ECO:0000313" key="2">
    <source>
        <dbReference type="Proteomes" id="UP000291189"/>
    </source>
</evidence>
<protein>
    <submittedName>
        <fullName evidence="1">Uncharacterized protein</fullName>
    </submittedName>
</protein>
<keyword evidence="2" id="KW-1185">Reference proteome</keyword>
<dbReference type="AlphaFoldDB" id="A0A4Q5J558"/>
<dbReference type="RefSeq" id="WP_129986757.1">
    <property type="nucleotide sequence ID" value="NZ_SDPU01000020.1"/>
</dbReference>
<comment type="caution">
    <text evidence="1">The sequence shown here is derived from an EMBL/GenBank/DDBJ whole genome shotgun (WGS) entry which is preliminary data.</text>
</comment>
<name>A0A4Q5J558_9ACTN</name>
<dbReference type="EMBL" id="SDPU01000020">
    <property type="protein sequence ID" value="RYU12938.1"/>
    <property type="molecule type" value="Genomic_DNA"/>
</dbReference>
<reference evidence="1 2" key="1">
    <citation type="submission" date="2019-01" db="EMBL/GenBank/DDBJ databases">
        <title>Nocardioides guangzhouensis sp. nov., an actinobacterium isolated from soil.</title>
        <authorList>
            <person name="Fu Y."/>
            <person name="Cai Y."/>
            <person name="Lin Z."/>
            <person name="Chen P."/>
        </authorList>
    </citation>
    <scope>NUCLEOTIDE SEQUENCE [LARGE SCALE GENOMIC DNA]</scope>
    <source>
        <strain evidence="1 2">NBRC 105384</strain>
    </source>
</reference>
<proteinExistence type="predicted"/>
<accession>A0A4Q5J558</accession>